<sequence length="464" mass="50700">MTRLQDNESFANTMINLCRNILSKPSTNILLKNNAIVSSSSSSSSLLYISRSCTTTASASTASNTDRIRQTVWMFGSCADGKLGVKTESHRSIPTKVTHLPPFLSVKEGGTTWMSSFLHTNDSKIFMWGTNNHGQMGLPGNQVYRYPTESEMFKGLDIERVALGRSFLLILTKQGKVLSIGSNEFGQLGISSQEQRGSQTLQVVQNLKDVVSMHAGFDHSFAVTKSGHAFGWGYNVEGQLGQKIVEYERVEATGEEKQQDMHDLHKTMHPDAEYNTPTLVPGMEAIKVAKVFCGYDCTFLLSARGNVYAMGNNETGTLGLGEDAIGRIAKATKVQLPEKIKSISCGATHSMFLSESNKVYVCGWGAEGRLGLGNNTINRYVPTLIPFFAENRIKVDQVSCGGAHSLLLTTDGRVYSWGCGEDGKLGHGDEELSNDPKLIQFFENKKPIFISAGVDTSMVITTEN</sequence>
<dbReference type="PRINTS" id="PR00633">
    <property type="entry name" value="RCCNDNSATION"/>
</dbReference>
<dbReference type="Pfam" id="PF13540">
    <property type="entry name" value="RCC1_2"/>
    <property type="match status" value="1"/>
</dbReference>
<dbReference type="Pfam" id="PF25390">
    <property type="entry name" value="WD40_RLD"/>
    <property type="match status" value="1"/>
</dbReference>
<protein>
    <submittedName>
        <fullName evidence="5">Regulator of chromosome condensation domain-containing protein</fullName>
    </submittedName>
</protein>
<dbReference type="InterPro" id="IPR051553">
    <property type="entry name" value="Ran_GTPase-activating"/>
</dbReference>
<dbReference type="EMBL" id="GL883009">
    <property type="protein sequence ID" value="EGG22456.1"/>
    <property type="molecule type" value="Genomic_DNA"/>
</dbReference>
<keyword evidence="2" id="KW-0677">Repeat</keyword>
<dbReference type="InterPro" id="IPR000408">
    <property type="entry name" value="Reg_chr_condens"/>
</dbReference>
<dbReference type="InterPro" id="IPR058923">
    <property type="entry name" value="RCC1-like_dom"/>
</dbReference>
<dbReference type="OrthoDB" id="8068875at2759"/>
<dbReference type="KEGG" id="dfa:DFA_04582"/>
<evidence type="ECO:0000256" key="2">
    <source>
        <dbReference type="ARBA" id="ARBA00022737"/>
    </source>
</evidence>
<accession>F4PPZ3</accession>
<keyword evidence="1" id="KW-0344">Guanine-nucleotide releasing factor</keyword>
<dbReference type="Pfam" id="PF00415">
    <property type="entry name" value="RCC1"/>
    <property type="match status" value="1"/>
</dbReference>
<proteinExistence type="predicted"/>
<dbReference type="PROSITE" id="PS50012">
    <property type="entry name" value="RCC1_3"/>
    <property type="match status" value="6"/>
</dbReference>
<dbReference type="Gene3D" id="2.130.10.30">
    <property type="entry name" value="Regulator of chromosome condensation 1/beta-lactamase-inhibitor protein II"/>
    <property type="match status" value="2"/>
</dbReference>
<feature type="repeat" description="RCC1" evidence="3">
    <location>
        <begin position="357"/>
        <end position="411"/>
    </location>
</feature>
<evidence type="ECO:0000313" key="6">
    <source>
        <dbReference type="Proteomes" id="UP000007797"/>
    </source>
</evidence>
<organism evidence="5 6">
    <name type="scientific">Cavenderia fasciculata</name>
    <name type="common">Slime mold</name>
    <name type="synonym">Dictyostelium fasciculatum</name>
    <dbReference type="NCBI Taxonomy" id="261658"/>
    <lineage>
        <taxon>Eukaryota</taxon>
        <taxon>Amoebozoa</taxon>
        <taxon>Evosea</taxon>
        <taxon>Eumycetozoa</taxon>
        <taxon>Dictyostelia</taxon>
        <taxon>Acytosteliales</taxon>
        <taxon>Cavenderiaceae</taxon>
        <taxon>Cavenderia</taxon>
    </lineage>
</organism>
<gene>
    <name evidence="5" type="ORF">DFA_04582</name>
</gene>
<name>F4PPZ3_CACFS</name>
<dbReference type="SUPFAM" id="SSF50985">
    <property type="entry name" value="RCC1/BLIP-II"/>
    <property type="match status" value="1"/>
</dbReference>
<reference evidence="6" key="1">
    <citation type="journal article" date="2011" name="Genome Res.">
        <title>Phylogeny-wide analysis of social amoeba genomes highlights ancient origins for complex intercellular communication.</title>
        <authorList>
            <person name="Heidel A.J."/>
            <person name="Lawal H.M."/>
            <person name="Felder M."/>
            <person name="Schilde C."/>
            <person name="Helps N.R."/>
            <person name="Tunggal B."/>
            <person name="Rivero F."/>
            <person name="John U."/>
            <person name="Schleicher M."/>
            <person name="Eichinger L."/>
            <person name="Platzer M."/>
            <person name="Noegel A.A."/>
            <person name="Schaap P."/>
            <person name="Gloeckner G."/>
        </authorList>
    </citation>
    <scope>NUCLEOTIDE SEQUENCE [LARGE SCALE GENOMIC DNA]</scope>
    <source>
        <strain evidence="6">SH3</strain>
    </source>
</reference>
<dbReference type="OMA" id="ESFANTM"/>
<feature type="domain" description="RCC1-like" evidence="4">
    <location>
        <begin position="253"/>
        <end position="459"/>
    </location>
</feature>
<dbReference type="AlphaFoldDB" id="F4PPZ3"/>
<dbReference type="STRING" id="1054147.F4PPZ3"/>
<dbReference type="InterPro" id="IPR009091">
    <property type="entry name" value="RCC1/BLIP-II"/>
</dbReference>
<feature type="repeat" description="RCC1" evidence="3">
    <location>
        <begin position="412"/>
        <end position="463"/>
    </location>
</feature>
<dbReference type="GO" id="GO:0046689">
    <property type="term" value="P:response to mercury ion"/>
    <property type="evidence" value="ECO:0007669"/>
    <property type="project" value="EnsemblProtists"/>
</dbReference>
<evidence type="ECO:0000259" key="4">
    <source>
        <dbReference type="Pfam" id="PF25390"/>
    </source>
</evidence>
<feature type="repeat" description="RCC1" evidence="3">
    <location>
        <begin position="123"/>
        <end position="174"/>
    </location>
</feature>
<evidence type="ECO:0000256" key="3">
    <source>
        <dbReference type="PROSITE-ProRule" id="PRU00235"/>
    </source>
</evidence>
<dbReference type="RefSeq" id="XP_004360307.1">
    <property type="nucleotide sequence ID" value="XM_004360250.1"/>
</dbReference>
<evidence type="ECO:0000256" key="1">
    <source>
        <dbReference type="ARBA" id="ARBA00022658"/>
    </source>
</evidence>
<dbReference type="GeneID" id="14874581"/>
<feature type="repeat" description="RCC1" evidence="3">
    <location>
        <begin position="227"/>
        <end position="304"/>
    </location>
</feature>
<feature type="repeat" description="RCC1" evidence="3">
    <location>
        <begin position="305"/>
        <end position="356"/>
    </location>
</feature>
<dbReference type="Proteomes" id="UP000007797">
    <property type="component" value="Unassembled WGS sequence"/>
</dbReference>
<feature type="repeat" description="RCC1" evidence="3">
    <location>
        <begin position="175"/>
        <end position="226"/>
    </location>
</feature>
<evidence type="ECO:0000313" key="5">
    <source>
        <dbReference type="EMBL" id="EGG22456.1"/>
    </source>
</evidence>
<dbReference type="PANTHER" id="PTHR45982">
    <property type="entry name" value="REGULATOR OF CHROMOSOME CONDENSATION"/>
    <property type="match status" value="1"/>
</dbReference>
<keyword evidence="6" id="KW-1185">Reference proteome</keyword>
<dbReference type="PANTHER" id="PTHR45982:SF1">
    <property type="entry name" value="REGULATOR OF CHROMOSOME CONDENSATION"/>
    <property type="match status" value="1"/>
</dbReference>